<sequence length="95" mass="10059">MFLTSSRNLPEAAMIIGRDYLLKKPAGPSSPKLFLDTQVVPFAANIAGSLEVALDRASVRTGVRPALILAGALGLASLALFGILRSRGMRANKEH</sequence>
<evidence type="ECO:0000256" key="1">
    <source>
        <dbReference type="SAM" id="Phobius"/>
    </source>
</evidence>
<evidence type="ECO:0000313" key="3">
    <source>
        <dbReference type="Proteomes" id="UP001201985"/>
    </source>
</evidence>
<feature type="transmembrane region" description="Helical" evidence="1">
    <location>
        <begin position="66"/>
        <end position="84"/>
    </location>
</feature>
<reference evidence="2 3" key="1">
    <citation type="submission" date="2022-03" db="EMBL/GenBank/DDBJ databases">
        <title>Complete genome analysis of Roseomonas KG 17.1 : a prolific producer of plant growth promoters.</title>
        <authorList>
            <person name="Saadouli I."/>
            <person name="Najjari A."/>
            <person name="Mosbah A."/>
            <person name="Ouzari H.I."/>
        </authorList>
    </citation>
    <scope>NUCLEOTIDE SEQUENCE [LARGE SCALE GENOMIC DNA]</scope>
    <source>
        <strain evidence="2 3">KG17-1</strain>
    </source>
</reference>
<evidence type="ECO:0000313" key="2">
    <source>
        <dbReference type="EMBL" id="MCI0756271.1"/>
    </source>
</evidence>
<keyword evidence="3" id="KW-1185">Reference proteome</keyword>
<dbReference type="Proteomes" id="UP001201985">
    <property type="component" value="Unassembled WGS sequence"/>
</dbReference>
<dbReference type="RefSeq" id="WP_202910786.1">
    <property type="nucleotide sequence ID" value="NZ_JALBUU010000111.1"/>
</dbReference>
<organism evidence="2 3">
    <name type="scientific">Teichococcus vastitatis</name>
    <dbReference type="NCBI Taxonomy" id="2307076"/>
    <lineage>
        <taxon>Bacteria</taxon>
        <taxon>Pseudomonadati</taxon>
        <taxon>Pseudomonadota</taxon>
        <taxon>Alphaproteobacteria</taxon>
        <taxon>Acetobacterales</taxon>
        <taxon>Roseomonadaceae</taxon>
        <taxon>Roseomonas</taxon>
    </lineage>
</organism>
<accession>A0ABS9WAD9</accession>
<keyword evidence="1" id="KW-0472">Membrane</keyword>
<comment type="caution">
    <text evidence="2">The sequence shown here is derived from an EMBL/GenBank/DDBJ whole genome shotgun (WGS) entry which is preliminary data.</text>
</comment>
<keyword evidence="1" id="KW-0812">Transmembrane</keyword>
<name>A0ABS9WAD9_9PROT</name>
<protein>
    <submittedName>
        <fullName evidence="2">Uncharacterized protein</fullName>
    </submittedName>
</protein>
<proteinExistence type="predicted"/>
<gene>
    <name evidence="2" type="ORF">MON41_21705</name>
</gene>
<keyword evidence="1" id="KW-1133">Transmembrane helix</keyword>
<dbReference type="EMBL" id="JALBUU010000111">
    <property type="protein sequence ID" value="MCI0756271.1"/>
    <property type="molecule type" value="Genomic_DNA"/>
</dbReference>